<dbReference type="Proteomes" id="UP000567795">
    <property type="component" value="Unassembled WGS sequence"/>
</dbReference>
<evidence type="ECO:0000313" key="3">
    <source>
        <dbReference type="Proteomes" id="UP000567795"/>
    </source>
</evidence>
<dbReference type="AlphaFoldDB" id="A0A853A7L8"/>
<dbReference type="SUPFAM" id="SSF51726">
    <property type="entry name" value="UROD/MetE-like"/>
    <property type="match status" value="1"/>
</dbReference>
<protein>
    <recommendedName>
        <fullName evidence="4">Methionine synthase</fullName>
    </recommendedName>
</protein>
<evidence type="ECO:0008006" key="4">
    <source>
        <dbReference type="Google" id="ProtNLM"/>
    </source>
</evidence>
<organism evidence="2 3">
    <name type="scientific">Allostreptomyces psammosilenae</name>
    <dbReference type="NCBI Taxonomy" id="1892865"/>
    <lineage>
        <taxon>Bacteria</taxon>
        <taxon>Bacillati</taxon>
        <taxon>Actinomycetota</taxon>
        <taxon>Actinomycetes</taxon>
        <taxon>Kitasatosporales</taxon>
        <taxon>Streptomycetaceae</taxon>
        <taxon>Allostreptomyces</taxon>
    </lineage>
</organism>
<feature type="region of interest" description="Disordered" evidence="1">
    <location>
        <begin position="227"/>
        <end position="250"/>
    </location>
</feature>
<feature type="region of interest" description="Disordered" evidence="1">
    <location>
        <begin position="327"/>
        <end position="355"/>
    </location>
</feature>
<proteinExistence type="predicted"/>
<dbReference type="InterPro" id="IPR038071">
    <property type="entry name" value="UROD/MetE-like_sf"/>
</dbReference>
<evidence type="ECO:0000256" key="1">
    <source>
        <dbReference type="SAM" id="MobiDB-lite"/>
    </source>
</evidence>
<evidence type="ECO:0000313" key="2">
    <source>
        <dbReference type="EMBL" id="NYI06538.1"/>
    </source>
</evidence>
<gene>
    <name evidence="2" type="ORF">FHU37_003481</name>
</gene>
<accession>A0A853A7L8</accession>
<feature type="compositionally biased region" description="Low complexity" evidence="1">
    <location>
        <begin position="327"/>
        <end position="344"/>
    </location>
</feature>
<dbReference type="CDD" id="cd03310">
    <property type="entry name" value="CIMS_like"/>
    <property type="match status" value="1"/>
</dbReference>
<dbReference type="Gene3D" id="3.20.20.210">
    <property type="match status" value="1"/>
</dbReference>
<reference evidence="2 3" key="1">
    <citation type="submission" date="2020-07" db="EMBL/GenBank/DDBJ databases">
        <title>Sequencing the genomes of 1000 actinobacteria strains.</title>
        <authorList>
            <person name="Klenk H.-P."/>
        </authorList>
    </citation>
    <scope>NUCLEOTIDE SEQUENCE [LARGE SCALE GENOMIC DNA]</scope>
    <source>
        <strain evidence="2 3">DSM 42178</strain>
    </source>
</reference>
<name>A0A853A7L8_9ACTN</name>
<feature type="compositionally biased region" description="Basic and acidic residues" evidence="1">
    <location>
        <begin position="228"/>
        <end position="250"/>
    </location>
</feature>
<sequence length="415" mass="42982">MSTDSSFPQMSGAATGVGSMPGTDVREAVRTVVGALEQLPHLPELPARGPGADMLGRTLGLLAELHAQVEPSGWRITDRPGRDMRRAAAWMREDLDTLEEFTQGYEGALKVQVVGPWTLAAGTELRSGEPALSDAGACRDLAASLVEGVRDHLRALARRIPGARLLLQLDEPSLPAVLAGGVPTASGYRRVPPVEAAIVQEALRGVIDAVAVAVPPAAVRAEVAEGQVADRHARDGHAPEHAGADPEAARREAERLAAEREAARIPVVVHCCARRVPVALLRRAGARGVSLDVALLSQEQDDEIAEAVESGVRLFAGAVPTSLTSAAARASAPATPSAQAGATPRPARDPLSDPAGSVSGVRALWRRIGLPPTSLATSVVVTPACGLAGADPGYARRALVHAARAAKILVDDPEG</sequence>
<dbReference type="EMBL" id="JACBZD010000001">
    <property type="protein sequence ID" value="NYI06538.1"/>
    <property type="molecule type" value="Genomic_DNA"/>
</dbReference>
<keyword evidence="3" id="KW-1185">Reference proteome</keyword>
<feature type="region of interest" description="Disordered" evidence="1">
    <location>
        <begin position="1"/>
        <end position="22"/>
    </location>
</feature>
<comment type="caution">
    <text evidence="2">The sequence shown here is derived from an EMBL/GenBank/DDBJ whole genome shotgun (WGS) entry which is preliminary data.</text>
</comment>